<keyword evidence="3" id="KW-1185">Reference proteome</keyword>
<name>A0A7J5XBI8_DISMA</name>
<dbReference type="GO" id="GO:0003676">
    <property type="term" value="F:nucleic acid binding"/>
    <property type="evidence" value="ECO:0007669"/>
    <property type="project" value="InterPro"/>
</dbReference>
<proteinExistence type="predicted"/>
<accession>A0A7J5XBI8</accession>
<organism evidence="2 3">
    <name type="scientific">Dissostichus mawsoni</name>
    <name type="common">Antarctic cod</name>
    <dbReference type="NCBI Taxonomy" id="36200"/>
    <lineage>
        <taxon>Eukaryota</taxon>
        <taxon>Metazoa</taxon>
        <taxon>Chordata</taxon>
        <taxon>Craniata</taxon>
        <taxon>Vertebrata</taxon>
        <taxon>Euteleostomi</taxon>
        <taxon>Actinopterygii</taxon>
        <taxon>Neopterygii</taxon>
        <taxon>Teleostei</taxon>
        <taxon>Neoteleostei</taxon>
        <taxon>Acanthomorphata</taxon>
        <taxon>Eupercaria</taxon>
        <taxon>Perciformes</taxon>
        <taxon>Notothenioidei</taxon>
        <taxon>Nototheniidae</taxon>
        <taxon>Dissostichus</taxon>
    </lineage>
</organism>
<comment type="caution">
    <text evidence="2">The sequence shown here is derived from an EMBL/GenBank/DDBJ whole genome shotgun (WGS) entry which is preliminary data.</text>
</comment>
<gene>
    <name evidence="2" type="ORF">F7725_025549</name>
</gene>
<dbReference type="GO" id="GO:0016787">
    <property type="term" value="F:hydrolase activity"/>
    <property type="evidence" value="ECO:0007669"/>
    <property type="project" value="InterPro"/>
</dbReference>
<dbReference type="Proteomes" id="UP000518266">
    <property type="component" value="Unassembled WGS sequence"/>
</dbReference>
<dbReference type="GO" id="GO:0046872">
    <property type="term" value="F:metal ion binding"/>
    <property type="evidence" value="ECO:0007669"/>
    <property type="project" value="InterPro"/>
</dbReference>
<feature type="domain" description="ENPP1-3/EXOG-like endonuclease/phosphodiesterase" evidence="1">
    <location>
        <begin position="3"/>
        <end position="217"/>
    </location>
</feature>
<dbReference type="Gene3D" id="3.40.570.10">
    <property type="entry name" value="Extracellular Endonuclease, subunit A"/>
    <property type="match status" value="1"/>
</dbReference>
<evidence type="ECO:0000313" key="3">
    <source>
        <dbReference type="Proteomes" id="UP000518266"/>
    </source>
</evidence>
<dbReference type="InterPro" id="IPR020821">
    <property type="entry name" value="ENPP1-3/EXOG-like_nuc-like"/>
</dbReference>
<protein>
    <recommendedName>
        <fullName evidence="1">ENPP1-3/EXOG-like endonuclease/phosphodiesterase domain-containing protein</fullName>
    </recommendedName>
</protein>
<sequence>MWRNWFPRFKVTKNKPVNNFPTAYLNEKGDQKYDALLMSNVVPMYPEFKKIWDYFQNTLLKKYAYIYNSINVVTGPAFDYNYDGQYDTPEQIQQYPMTANDMTLHKSSISKSCTFPMNKTVFLFDYRFVSGTNIPIPTHYFAVLTSCKFNEQPVSECAGELQSVSFLLPHLSHNSESCKSTEAESQWVEDLMWFHQARLRDVEWITGLDFYQESDRPIPELLKVKTRPTAAIHRKL</sequence>
<evidence type="ECO:0000313" key="2">
    <source>
        <dbReference type="EMBL" id="KAF3834345.1"/>
    </source>
</evidence>
<dbReference type="OrthoDB" id="415411at2759"/>
<dbReference type="EMBL" id="JAAKFY010000026">
    <property type="protein sequence ID" value="KAF3834345.1"/>
    <property type="molecule type" value="Genomic_DNA"/>
</dbReference>
<dbReference type="InterPro" id="IPR044925">
    <property type="entry name" value="His-Me_finger_sf"/>
</dbReference>
<reference evidence="2 3" key="1">
    <citation type="submission" date="2020-03" db="EMBL/GenBank/DDBJ databases">
        <title>Dissostichus mawsoni Genome sequencing and assembly.</title>
        <authorList>
            <person name="Park H."/>
        </authorList>
    </citation>
    <scope>NUCLEOTIDE SEQUENCE [LARGE SCALE GENOMIC DNA]</scope>
    <source>
        <strain evidence="2">DM0001</strain>
        <tissue evidence="2">Muscle</tissue>
    </source>
</reference>
<evidence type="ECO:0000259" key="1">
    <source>
        <dbReference type="SMART" id="SM00477"/>
    </source>
</evidence>
<dbReference type="AlphaFoldDB" id="A0A7J5XBI8"/>
<dbReference type="SMART" id="SM00477">
    <property type="entry name" value="NUC"/>
    <property type="match status" value="1"/>
</dbReference>
<dbReference type="InterPro" id="IPR044929">
    <property type="entry name" value="DNA/RNA_non-sp_Endonuclease_sf"/>
</dbReference>
<dbReference type="SUPFAM" id="SSF54060">
    <property type="entry name" value="His-Me finger endonucleases"/>
    <property type="match status" value="1"/>
</dbReference>